<evidence type="ECO:0000256" key="6">
    <source>
        <dbReference type="SAM" id="Coils"/>
    </source>
</evidence>
<comment type="function">
    <text evidence="5">Responsible for the release of ribosomes from messenger RNA at the termination of protein biosynthesis. May increase the efficiency of translation by recycling ribosomes from one round of translation to another.</text>
</comment>
<accession>A0A1W1WJS2</accession>
<reference evidence="9" key="1">
    <citation type="submission" date="2017-04" db="EMBL/GenBank/DDBJ databases">
        <authorList>
            <person name="Varghese N."/>
            <person name="Submissions S."/>
        </authorList>
    </citation>
    <scope>NUCLEOTIDE SEQUENCE [LARGE SCALE GENOMIC DNA]</scope>
    <source>
        <strain evidence="9">DSM 9293</strain>
    </source>
</reference>
<evidence type="ECO:0000256" key="5">
    <source>
        <dbReference type="HAMAP-Rule" id="MF_00040"/>
    </source>
</evidence>
<evidence type="ECO:0000256" key="4">
    <source>
        <dbReference type="ARBA" id="ARBA00022917"/>
    </source>
</evidence>
<dbReference type="HAMAP" id="MF_00040">
    <property type="entry name" value="RRF"/>
    <property type="match status" value="1"/>
</dbReference>
<dbReference type="InterPro" id="IPR023584">
    <property type="entry name" value="Ribosome_recyc_fac_dom"/>
</dbReference>
<keyword evidence="3 5" id="KW-0963">Cytoplasm</keyword>
<gene>
    <name evidence="5" type="primary">frr</name>
    <name evidence="8" type="ORF">SAMN00768000_2890</name>
</gene>
<protein>
    <recommendedName>
        <fullName evidence="5">Ribosome-recycling factor</fullName>
        <shortName evidence="5">RRF</shortName>
    </recommendedName>
    <alternativeName>
        <fullName evidence="5">Ribosome-releasing factor</fullName>
    </alternativeName>
</protein>
<name>A0A1W1WJS2_SULTA</name>
<comment type="subcellular location">
    <subcellularLocation>
        <location evidence="1 5">Cytoplasm</location>
    </subcellularLocation>
</comment>
<dbReference type="GO" id="GO:0006415">
    <property type="term" value="P:translational termination"/>
    <property type="evidence" value="ECO:0007669"/>
    <property type="project" value="UniProtKB-UniRule"/>
</dbReference>
<dbReference type="RefSeq" id="WP_020373076.1">
    <property type="nucleotide sequence ID" value="NZ_FWWY01000001.1"/>
</dbReference>
<feature type="coiled-coil region" evidence="6">
    <location>
        <begin position="104"/>
        <end position="138"/>
    </location>
</feature>
<keyword evidence="4 5" id="KW-0648">Protein biosynthesis</keyword>
<evidence type="ECO:0000256" key="1">
    <source>
        <dbReference type="ARBA" id="ARBA00004496"/>
    </source>
</evidence>
<dbReference type="AlphaFoldDB" id="A0A1W1WJS2"/>
<evidence type="ECO:0000313" key="9">
    <source>
        <dbReference type="Proteomes" id="UP000192660"/>
    </source>
</evidence>
<dbReference type="STRING" id="28034.BFX07_13190"/>
<dbReference type="InterPro" id="IPR036191">
    <property type="entry name" value="RRF_sf"/>
</dbReference>
<dbReference type="PANTHER" id="PTHR20982">
    <property type="entry name" value="RIBOSOME RECYCLING FACTOR"/>
    <property type="match status" value="1"/>
</dbReference>
<dbReference type="GO" id="GO:0043023">
    <property type="term" value="F:ribosomal large subunit binding"/>
    <property type="evidence" value="ECO:0007669"/>
    <property type="project" value="TreeGrafter"/>
</dbReference>
<dbReference type="InterPro" id="IPR002661">
    <property type="entry name" value="Ribosome_recyc_fac"/>
</dbReference>
<dbReference type="FunFam" id="1.10.132.20:FF:000001">
    <property type="entry name" value="Ribosome-recycling factor"/>
    <property type="match status" value="1"/>
</dbReference>
<evidence type="ECO:0000256" key="2">
    <source>
        <dbReference type="ARBA" id="ARBA00005912"/>
    </source>
</evidence>
<sequence>MLKDILSDAENKMKKAVEVFERDLNSMRAGRAHPGLLEKVPVDYYGAITPLQHLAGISVPESRTLIVQPFDRNAIPAIEKAIMKADLGVSVRVDGSVLRVSVPMLTEERRKDLVKQLRKRLEEEKVAIRNIRREALDALKTEQKEHIITEDDERRGQNDVQKLTDRYIKELEGVAEGREREILTP</sequence>
<dbReference type="Proteomes" id="UP000192660">
    <property type="component" value="Unassembled WGS sequence"/>
</dbReference>
<keyword evidence="9" id="KW-1185">Reference proteome</keyword>
<dbReference type="NCBIfam" id="TIGR00496">
    <property type="entry name" value="frr"/>
    <property type="match status" value="1"/>
</dbReference>
<dbReference type="OrthoDB" id="9804006at2"/>
<dbReference type="Gene3D" id="3.30.1360.40">
    <property type="match status" value="1"/>
</dbReference>
<evidence type="ECO:0000313" key="8">
    <source>
        <dbReference type="EMBL" id="SMC06568.1"/>
    </source>
</evidence>
<keyword evidence="6" id="KW-0175">Coiled coil</keyword>
<dbReference type="SUPFAM" id="SSF55194">
    <property type="entry name" value="Ribosome recycling factor, RRF"/>
    <property type="match status" value="1"/>
</dbReference>
<evidence type="ECO:0000259" key="7">
    <source>
        <dbReference type="Pfam" id="PF01765"/>
    </source>
</evidence>
<dbReference type="Pfam" id="PF01765">
    <property type="entry name" value="RRF"/>
    <property type="match status" value="1"/>
</dbReference>
<proteinExistence type="inferred from homology"/>
<organism evidence="8 9">
    <name type="scientific">Sulfobacillus thermosulfidooxidans (strain DSM 9293 / VKM B-1269 / AT-1)</name>
    <dbReference type="NCBI Taxonomy" id="929705"/>
    <lineage>
        <taxon>Bacteria</taxon>
        <taxon>Bacillati</taxon>
        <taxon>Bacillota</taxon>
        <taxon>Clostridia</taxon>
        <taxon>Eubacteriales</taxon>
        <taxon>Clostridiales Family XVII. Incertae Sedis</taxon>
        <taxon>Sulfobacillus</taxon>
    </lineage>
</organism>
<evidence type="ECO:0000256" key="3">
    <source>
        <dbReference type="ARBA" id="ARBA00022490"/>
    </source>
</evidence>
<dbReference type="CDD" id="cd00520">
    <property type="entry name" value="RRF"/>
    <property type="match status" value="1"/>
</dbReference>
<comment type="similarity">
    <text evidence="2 5">Belongs to the RRF family.</text>
</comment>
<dbReference type="PANTHER" id="PTHR20982:SF3">
    <property type="entry name" value="MITOCHONDRIAL RIBOSOME RECYCLING FACTOR PSEUDO 1"/>
    <property type="match status" value="1"/>
</dbReference>
<dbReference type="GO" id="GO:0005737">
    <property type="term" value="C:cytoplasm"/>
    <property type="evidence" value="ECO:0007669"/>
    <property type="project" value="UniProtKB-SubCell"/>
</dbReference>
<dbReference type="EMBL" id="FWWY01000001">
    <property type="protein sequence ID" value="SMC06568.1"/>
    <property type="molecule type" value="Genomic_DNA"/>
</dbReference>
<dbReference type="FunFam" id="3.30.1360.40:FF:000001">
    <property type="entry name" value="Ribosome-recycling factor"/>
    <property type="match status" value="1"/>
</dbReference>
<feature type="domain" description="Ribosome recycling factor" evidence="7">
    <location>
        <begin position="20"/>
        <end position="183"/>
    </location>
</feature>
<dbReference type="Gene3D" id="1.10.132.20">
    <property type="entry name" value="Ribosome-recycling factor"/>
    <property type="match status" value="1"/>
</dbReference>